<proteinExistence type="predicted"/>
<protein>
    <submittedName>
        <fullName evidence="2">Uncharacterized protein</fullName>
    </submittedName>
</protein>
<feature type="region of interest" description="Disordered" evidence="1">
    <location>
        <begin position="292"/>
        <end position="367"/>
    </location>
</feature>
<dbReference type="Proteomes" id="UP000305067">
    <property type="component" value="Unassembled WGS sequence"/>
</dbReference>
<organism evidence="2 3">
    <name type="scientific">Pterulicium gracile</name>
    <dbReference type="NCBI Taxonomy" id="1884261"/>
    <lineage>
        <taxon>Eukaryota</taxon>
        <taxon>Fungi</taxon>
        <taxon>Dikarya</taxon>
        <taxon>Basidiomycota</taxon>
        <taxon>Agaricomycotina</taxon>
        <taxon>Agaricomycetes</taxon>
        <taxon>Agaricomycetidae</taxon>
        <taxon>Agaricales</taxon>
        <taxon>Pleurotineae</taxon>
        <taxon>Pterulaceae</taxon>
        <taxon>Pterulicium</taxon>
    </lineage>
</organism>
<gene>
    <name evidence="2" type="ORF">BDV98DRAFT_596993</name>
</gene>
<dbReference type="AlphaFoldDB" id="A0A5C3QFD2"/>
<accession>A0A5C3QFD2</accession>
<keyword evidence="3" id="KW-1185">Reference proteome</keyword>
<sequence length="410" mass="45119">MLNRSSLRYQSQKTGYTFRARSCKVQAEKRCSTRRAPTTAKSMARTGTAASVPPRLRVAFKREDTPETIVSDYDTASASTSSCETTPIRSAAIPRRRASSSPTGASSHRQCVFPGCYKQNRARHLATHPEWLSEQWQKGGESAFFATLSAHASLVCDDPSHQRCIRPRSNLSHFWMHIKEFGCIPVHPILAYADTIRLASSNPQRAQISESSVLAYVARRGINLDGFAPHWRVPGKEYLVGGPHYGSTDELLAKLRAPDSITAPEARGTRTASLEARSARTTALPPFSSWFAGVPLGSGSDDEDREWAQKTRSDPGPIAHYAGHGYEEQDEEPQHTRCGLRPGTPYASSGTDEDTSDGSSLDGYPTPYDTVQATQQPSVLGLQQYWPAFEHALLNHHIRFIVSTMDGASR</sequence>
<feature type="region of interest" description="Disordered" evidence="1">
    <location>
        <begin position="80"/>
        <end position="106"/>
    </location>
</feature>
<evidence type="ECO:0000313" key="2">
    <source>
        <dbReference type="EMBL" id="TFK97043.1"/>
    </source>
</evidence>
<dbReference type="EMBL" id="ML178851">
    <property type="protein sequence ID" value="TFK97043.1"/>
    <property type="molecule type" value="Genomic_DNA"/>
</dbReference>
<reference evidence="2 3" key="1">
    <citation type="journal article" date="2019" name="Nat. Ecol. Evol.">
        <title>Megaphylogeny resolves global patterns of mushroom evolution.</title>
        <authorList>
            <person name="Varga T."/>
            <person name="Krizsan K."/>
            <person name="Foldi C."/>
            <person name="Dima B."/>
            <person name="Sanchez-Garcia M."/>
            <person name="Sanchez-Ramirez S."/>
            <person name="Szollosi G.J."/>
            <person name="Szarkandi J.G."/>
            <person name="Papp V."/>
            <person name="Albert L."/>
            <person name="Andreopoulos W."/>
            <person name="Angelini C."/>
            <person name="Antonin V."/>
            <person name="Barry K.W."/>
            <person name="Bougher N.L."/>
            <person name="Buchanan P."/>
            <person name="Buyck B."/>
            <person name="Bense V."/>
            <person name="Catcheside P."/>
            <person name="Chovatia M."/>
            <person name="Cooper J."/>
            <person name="Damon W."/>
            <person name="Desjardin D."/>
            <person name="Finy P."/>
            <person name="Geml J."/>
            <person name="Haridas S."/>
            <person name="Hughes K."/>
            <person name="Justo A."/>
            <person name="Karasinski D."/>
            <person name="Kautmanova I."/>
            <person name="Kiss B."/>
            <person name="Kocsube S."/>
            <person name="Kotiranta H."/>
            <person name="LaButti K.M."/>
            <person name="Lechner B.E."/>
            <person name="Liimatainen K."/>
            <person name="Lipzen A."/>
            <person name="Lukacs Z."/>
            <person name="Mihaltcheva S."/>
            <person name="Morgado L.N."/>
            <person name="Niskanen T."/>
            <person name="Noordeloos M.E."/>
            <person name="Ohm R.A."/>
            <person name="Ortiz-Santana B."/>
            <person name="Ovrebo C."/>
            <person name="Racz N."/>
            <person name="Riley R."/>
            <person name="Savchenko A."/>
            <person name="Shiryaev A."/>
            <person name="Soop K."/>
            <person name="Spirin V."/>
            <person name="Szebenyi C."/>
            <person name="Tomsovsky M."/>
            <person name="Tulloss R.E."/>
            <person name="Uehling J."/>
            <person name="Grigoriev I.V."/>
            <person name="Vagvolgyi C."/>
            <person name="Papp T."/>
            <person name="Martin F.M."/>
            <person name="Miettinen O."/>
            <person name="Hibbett D.S."/>
            <person name="Nagy L.G."/>
        </authorList>
    </citation>
    <scope>NUCLEOTIDE SEQUENCE [LARGE SCALE GENOMIC DNA]</scope>
    <source>
        <strain evidence="2 3">CBS 309.79</strain>
    </source>
</reference>
<evidence type="ECO:0000313" key="3">
    <source>
        <dbReference type="Proteomes" id="UP000305067"/>
    </source>
</evidence>
<name>A0A5C3QFD2_9AGAR</name>
<evidence type="ECO:0000256" key="1">
    <source>
        <dbReference type="SAM" id="MobiDB-lite"/>
    </source>
</evidence>
<feature type="compositionally biased region" description="Low complexity" evidence="1">
    <location>
        <begin position="80"/>
        <end position="93"/>
    </location>
</feature>